<sequence length="98" mass="10522">ERTSGSFADREKGRRRRRRGDPAQRPGDAGDTAADQLCAAFMADDVCPLPAVTNGCLSVFSSFCCLSSGTCIYILLPLPLSTHPFHSGDRISISMVLC</sequence>
<feature type="compositionally biased region" description="Basic and acidic residues" evidence="1">
    <location>
        <begin position="1"/>
        <end position="12"/>
    </location>
</feature>
<name>A0A8R7UVZ0_TRIUA</name>
<protein>
    <submittedName>
        <fullName evidence="2">Uncharacterized protein</fullName>
    </submittedName>
</protein>
<evidence type="ECO:0000313" key="2">
    <source>
        <dbReference type="EnsemblPlants" id="TuG1812G0600002180.01.T01"/>
    </source>
</evidence>
<dbReference type="EnsemblPlants" id="TuG1812G0600002180.01.T01">
    <property type="protein sequence ID" value="TuG1812G0600002180.01.T01"/>
    <property type="gene ID" value="TuG1812G0600002180.01"/>
</dbReference>
<proteinExistence type="predicted"/>
<keyword evidence="3" id="KW-1185">Reference proteome</keyword>
<reference evidence="2" key="2">
    <citation type="submission" date="2018-03" db="EMBL/GenBank/DDBJ databases">
        <title>The Triticum urartu genome reveals the dynamic nature of wheat genome evolution.</title>
        <authorList>
            <person name="Ling H."/>
            <person name="Ma B."/>
            <person name="Shi X."/>
            <person name="Liu H."/>
            <person name="Dong L."/>
            <person name="Sun H."/>
            <person name="Cao Y."/>
            <person name="Gao Q."/>
            <person name="Zheng S."/>
            <person name="Li Y."/>
            <person name="Yu Y."/>
            <person name="Du H."/>
            <person name="Qi M."/>
            <person name="Li Y."/>
            <person name="Yu H."/>
            <person name="Cui Y."/>
            <person name="Wang N."/>
            <person name="Chen C."/>
            <person name="Wu H."/>
            <person name="Zhao Y."/>
            <person name="Zhang J."/>
            <person name="Li Y."/>
            <person name="Zhou W."/>
            <person name="Zhang B."/>
            <person name="Hu W."/>
            <person name="Eijk M."/>
            <person name="Tang J."/>
            <person name="Witsenboer H."/>
            <person name="Zhao S."/>
            <person name="Li Z."/>
            <person name="Zhang A."/>
            <person name="Wang D."/>
            <person name="Liang C."/>
        </authorList>
    </citation>
    <scope>NUCLEOTIDE SEQUENCE [LARGE SCALE GENOMIC DNA]</scope>
    <source>
        <strain evidence="2">cv. G1812</strain>
    </source>
</reference>
<reference evidence="3" key="1">
    <citation type="journal article" date="2013" name="Nature">
        <title>Draft genome of the wheat A-genome progenitor Triticum urartu.</title>
        <authorList>
            <person name="Ling H.Q."/>
            <person name="Zhao S."/>
            <person name="Liu D."/>
            <person name="Wang J."/>
            <person name="Sun H."/>
            <person name="Zhang C."/>
            <person name="Fan H."/>
            <person name="Li D."/>
            <person name="Dong L."/>
            <person name="Tao Y."/>
            <person name="Gao C."/>
            <person name="Wu H."/>
            <person name="Li Y."/>
            <person name="Cui Y."/>
            <person name="Guo X."/>
            <person name="Zheng S."/>
            <person name="Wang B."/>
            <person name="Yu K."/>
            <person name="Liang Q."/>
            <person name="Yang W."/>
            <person name="Lou X."/>
            <person name="Chen J."/>
            <person name="Feng M."/>
            <person name="Jian J."/>
            <person name="Zhang X."/>
            <person name="Luo G."/>
            <person name="Jiang Y."/>
            <person name="Liu J."/>
            <person name="Wang Z."/>
            <person name="Sha Y."/>
            <person name="Zhang B."/>
            <person name="Wu H."/>
            <person name="Tang D."/>
            <person name="Shen Q."/>
            <person name="Xue P."/>
            <person name="Zou S."/>
            <person name="Wang X."/>
            <person name="Liu X."/>
            <person name="Wang F."/>
            <person name="Yang Y."/>
            <person name="An X."/>
            <person name="Dong Z."/>
            <person name="Zhang K."/>
            <person name="Zhang X."/>
            <person name="Luo M.C."/>
            <person name="Dvorak J."/>
            <person name="Tong Y."/>
            <person name="Wang J."/>
            <person name="Yang H."/>
            <person name="Li Z."/>
            <person name="Wang D."/>
            <person name="Zhang A."/>
            <person name="Wang J."/>
        </authorList>
    </citation>
    <scope>NUCLEOTIDE SEQUENCE</scope>
    <source>
        <strain evidence="3">cv. G1812</strain>
    </source>
</reference>
<reference evidence="2" key="3">
    <citation type="submission" date="2022-06" db="UniProtKB">
        <authorList>
            <consortium name="EnsemblPlants"/>
        </authorList>
    </citation>
    <scope>IDENTIFICATION</scope>
</reference>
<evidence type="ECO:0000313" key="3">
    <source>
        <dbReference type="Proteomes" id="UP000015106"/>
    </source>
</evidence>
<feature type="region of interest" description="Disordered" evidence="1">
    <location>
        <begin position="1"/>
        <end position="31"/>
    </location>
</feature>
<evidence type="ECO:0000256" key="1">
    <source>
        <dbReference type="SAM" id="MobiDB-lite"/>
    </source>
</evidence>
<dbReference type="AlphaFoldDB" id="A0A8R7UVZ0"/>
<organism evidence="2 3">
    <name type="scientific">Triticum urartu</name>
    <name type="common">Red wild einkorn</name>
    <name type="synonym">Crithodium urartu</name>
    <dbReference type="NCBI Taxonomy" id="4572"/>
    <lineage>
        <taxon>Eukaryota</taxon>
        <taxon>Viridiplantae</taxon>
        <taxon>Streptophyta</taxon>
        <taxon>Embryophyta</taxon>
        <taxon>Tracheophyta</taxon>
        <taxon>Spermatophyta</taxon>
        <taxon>Magnoliopsida</taxon>
        <taxon>Liliopsida</taxon>
        <taxon>Poales</taxon>
        <taxon>Poaceae</taxon>
        <taxon>BOP clade</taxon>
        <taxon>Pooideae</taxon>
        <taxon>Triticodae</taxon>
        <taxon>Triticeae</taxon>
        <taxon>Triticinae</taxon>
        <taxon>Triticum</taxon>
    </lineage>
</organism>
<dbReference type="Proteomes" id="UP000015106">
    <property type="component" value="Chromosome 6"/>
</dbReference>
<dbReference type="Gramene" id="TuG1812G0600002180.01.T01">
    <property type="protein sequence ID" value="TuG1812G0600002180.01.T01"/>
    <property type="gene ID" value="TuG1812G0600002180.01"/>
</dbReference>
<accession>A0A8R7UVZ0</accession>